<evidence type="ECO:0000256" key="1">
    <source>
        <dbReference type="SAM" id="MobiDB-lite"/>
    </source>
</evidence>
<organism evidence="2 3">
    <name type="scientific">Capronia coronata CBS 617.96</name>
    <dbReference type="NCBI Taxonomy" id="1182541"/>
    <lineage>
        <taxon>Eukaryota</taxon>
        <taxon>Fungi</taxon>
        <taxon>Dikarya</taxon>
        <taxon>Ascomycota</taxon>
        <taxon>Pezizomycotina</taxon>
        <taxon>Eurotiomycetes</taxon>
        <taxon>Chaetothyriomycetidae</taxon>
        <taxon>Chaetothyriales</taxon>
        <taxon>Herpotrichiellaceae</taxon>
        <taxon>Capronia</taxon>
    </lineage>
</organism>
<gene>
    <name evidence="2" type="ORF">A1O1_05927</name>
</gene>
<reference evidence="2 3" key="1">
    <citation type="submission" date="2013-03" db="EMBL/GenBank/DDBJ databases">
        <title>The Genome Sequence of Capronia coronata CBS 617.96.</title>
        <authorList>
            <consortium name="The Broad Institute Genomics Platform"/>
            <person name="Cuomo C."/>
            <person name="de Hoog S."/>
            <person name="Gorbushina A."/>
            <person name="Walker B."/>
            <person name="Young S.K."/>
            <person name="Zeng Q."/>
            <person name="Gargeya S."/>
            <person name="Fitzgerald M."/>
            <person name="Haas B."/>
            <person name="Abouelleil A."/>
            <person name="Allen A.W."/>
            <person name="Alvarado L."/>
            <person name="Arachchi H.M."/>
            <person name="Berlin A.M."/>
            <person name="Chapman S.B."/>
            <person name="Gainer-Dewar J."/>
            <person name="Goldberg J."/>
            <person name="Griggs A."/>
            <person name="Gujja S."/>
            <person name="Hansen M."/>
            <person name="Howarth C."/>
            <person name="Imamovic A."/>
            <person name="Ireland A."/>
            <person name="Larimer J."/>
            <person name="McCowan C."/>
            <person name="Murphy C."/>
            <person name="Pearson M."/>
            <person name="Poon T.W."/>
            <person name="Priest M."/>
            <person name="Roberts A."/>
            <person name="Saif S."/>
            <person name="Shea T."/>
            <person name="Sisk P."/>
            <person name="Sykes S."/>
            <person name="Wortman J."/>
            <person name="Nusbaum C."/>
            <person name="Birren B."/>
        </authorList>
    </citation>
    <scope>NUCLEOTIDE SEQUENCE [LARGE SCALE GENOMIC DNA]</scope>
    <source>
        <strain evidence="2 3">CBS 617.96</strain>
    </source>
</reference>
<comment type="caution">
    <text evidence="2">The sequence shown here is derived from an EMBL/GenBank/DDBJ whole genome shotgun (WGS) entry which is preliminary data.</text>
</comment>
<proteinExistence type="predicted"/>
<dbReference type="OrthoDB" id="4139647at2759"/>
<sequence>MAFNGKRNPWERDSSDASPGKRRRIDLAGSQALTYPTSNPESKNLKIPFYNQPNLDLVSIFSCVAPFRDRLREAGGLTAREYTRLRMTCRTVAEQWRPFPYGSLEADPRDSYFAGLKPIKCEEVGCFRDSSSVAIRRCHGRYHPMAGIFSGCNKSICLQCVWKAQQEHVHRKAKPTEMHYCRPCSQDIRHDNPHGLPQCQCVFTIDESISNQDHSEWQCMGCRSAFYRLLEMKARHNLKHLEAEGRVLPRDFRIHQDSPGLERWIAKPGMNRNNCPCCGRWYRRILDSYPRIAQSNCRFPPPSMLRRCMVCLNQRR</sequence>
<dbReference type="EMBL" id="AMWN01000005">
    <property type="protein sequence ID" value="EXJ85563.1"/>
    <property type="molecule type" value="Genomic_DNA"/>
</dbReference>
<keyword evidence="3" id="KW-1185">Reference proteome</keyword>
<evidence type="ECO:0000313" key="3">
    <source>
        <dbReference type="Proteomes" id="UP000019484"/>
    </source>
</evidence>
<feature type="region of interest" description="Disordered" evidence="1">
    <location>
        <begin position="1"/>
        <end position="22"/>
    </location>
</feature>
<evidence type="ECO:0000313" key="2">
    <source>
        <dbReference type="EMBL" id="EXJ85563.1"/>
    </source>
</evidence>
<dbReference type="HOGENOM" id="CLU_879980_0_0_1"/>
<protein>
    <submittedName>
        <fullName evidence="2">Uncharacterized protein</fullName>
    </submittedName>
</protein>
<dbReference type="Proteomes" id="UP000019484">
    <property type="component" value="Unassembled WGS sequence"/>
</dbReference>
<accession>W9XZA6</accession>
<name>W9XZA6_9EURO</name>
<dbReference type="RefSeq" id="XP_007725001.1">
    <property type="nucleotide sequence ID" value="XM_007726811.1"/>
</dbReference>
<dbReference type="AlphaFoldDB" id="W9XZA6"/>
<dbReference type="GeneID" id="19160800"/>